<dbReference type="PANTHER" id="PTHR36511">
    <property type="entry name" value="MERR FAMILY BACTERIAL REGULATORY PROTEIN"/>
    <property type="match status" value="1"/>
</dbReference>
<keyword evidence="3" id="KW-0804">Transcription</keyword>
<dbReference type="SUPFAM" id="SSF47413">
    <property type="entry name" value="lambda repressor-like DNA-binding domains"/>
    <property type="match status" value="1"/>
</dbReference>
<proteinExistence type="predicted"/>
<dbReference type="SMART" id="SM00530">
    <property type="entry name" value="HTH_XRE"/>
    <property type="match status" value="1"/>
</dbReference>
<evidence type="ECO:0000313" key="5">
    <source>
        <dbReference type="EMBL" id="MCF3945555.1"/>
    </source>
</evidence>
<accession>A0ABS9DS47</accession>
<keyword evidence="1" id="KW-0805">Transcription regulation</keyword>
<dbReference type="InterPro" id="IPR010982">
    <property type="entry name" value="Lambda_DNA-bd_dom_sf"/>
</dbReference>
<evidence type="ECO:0000313" key="6">
    <source>
        <dbReference type="Proteomes" id="UP001521209"/>
    </source>
</evidence>
<dbReference type="PROSITE" id="PS50943">
    <property type="entry name" value="HTH_CROC1"/>
    <property type="match status" value="1"/>
</dbReference>
<name>A0ABS9DS47_9PROT</name>
<dbReference type="CDD" id="cd00093">
    <property type="entry name" value="HTH_XRE"/>
    <property type="match status" value="1"/>
</dbReference>
<evidence type="ECO:0000256" key="2">
    <source>
        <dbReference type="ARBA" id="ARBA00023125"/>
    </source>
</evidence>
<reference evidence="5 6" key="1">
    <citation type="submission" date="2022-01" db="EMBL/GenBank/DDBJ databases">
        <authorList>
            <person name="Won M."/>
            <person name="Kim S.-J."/>
            <person name="Kwon S.-W."/>
        </authorList>
    </citation>
    <scope>NUCLEOTIDE SEQUENCE [LARGE SCALE GENOMIC DNA]</scope>
    <source>
        <strain evidence="5 6">KCTC 23505</strain>
    </source>
</reference>
<gene>
    <name evidence="5" type="ORF">L2A60_02500</name>
</gene>
<evidence type="ECO:0000256" key="1">
    <source>
        <dbReference type="ARBA" id="ARBA00023015"/>
    </source>
</evidence>
<keyword evidence="6" id="KW-1185">Reference proteome</keyword>
<comment type="caution">
    <text evidence="5">The sequence shown here is derived from an EMBL/GenBank/DDBJ whole genome shotgun (WGS) entry which is preliminary data.</text>
</comment>
<organism evidence="5 6">
    <name type="scientific">Acidiphilium iwatense</name>
    <dbReference type="NCBI Taxonomy" id="768198"/>
    <lineage>
        <taxon>Bacteria</taxon>
        <taxon>Pseudomonadati</taxon>
        <taxon>Pseudomonadota</taxon>
        <taxon>Alphaproteobacteria</taxon>
        <taxon>Acetobacterales</taxon>
        <taxon>Acidocellaceae</taxon>
        <taxon>Acidiphilium</taxon>
    </lineage>
</organism>
<dbReference type="EMBL" id="JAKGBZ010000003">
    <property type="protein sequence ID" value="MCF3945555.1"/>
    <property type="molecule type" value="Genomic_DNA"/>
</dbReference>
<dbReference type="Gene3D" id="1.10.260.40">
    <property type="entry name" value="lambda repressor-like DNA-binding domains"/>
    <property type="match status" value="1"/>
</dbReference>
<dbReference type="InterPro" id="IPR001387">
    <property type="entry name" value="Cro/C1-type_HTH"/>
</dbReference>
<dbReference type="Proteomes" id="UP001521209">
    <property type="component" value="Unassembled WGS sequence"/>
</dbReference>
<protein>
    <submittedName>
        <fullName evidence="5">Transcriptional regulator</fullName>
    </submittedName>
</protein>
<dbReference type="RefSeq" id="WP_235702794.1">
    <property type="nucleotide sequence ID" value="NZ_JAKGBZ010000003.1"/>
</dbReference>
<feature type="domain" description="HTH cro/C1-type" evidence="4">
    <location>
        <begin position="61"/>
        <end position="95"/>
    </location>
</feature>
<evidence type="ECO:0000256" key="3">
    <source>
        <dbReference type="ARBA" id="ARBA00023163"/>
    </source>
</evidence>
<dbReference type="InterPro" id="IPR052359">
    <property type="entry name" value="HTH-type_reg/antitoxin"/>
</dbReference>
<sequence>MATVNESFGDAPVEALREVAAWKRGETALEVVNIDPMPPERVRAIRRKVARSAREFEACFGIPASTINNWEQGRRKPDPAARLLLKVIEADPEAVKRAAAA</sequence>
<keyword evidence="2" id="KW-0238">DNA-binding</keyword>
<dbReference type="PANTHER" id="PTHR36511:SF4">
    <property type="entry name" value="ANTITOXIN MQSA"/>
    <property type="match status" value="1"/>
</dbReference>
<evidence type="ECO:0000259" key="4">
    <source>
        <dbReference type="PROSITE" id="PS50943"/>
    </source>
</evidence>